<dbReference type="RefSeq" id="WP_263845693.1">
    <property type="nucleotide sequence ID" value="NZ_JALIEB010000015.1"/>
</dbReference>
<keyword evidence="8" id="KW-1185">Reference proteome</keyword>
<feature type="chain" id="PRO_5046114131" evidence="5">
    <location>
        <begin position="26"/>
        <end position="120"/>
    </location>
</feature>
<accession>A0ABT3BIR7</accession>
<dbReference type="Gene3D" id="2.60.40.1220">
    <property type="match status" value="1"/>
</dbReference>
<gene>
    <name evidence="7" type="ORF">MUB52_18705</name>
</gene>
<evidence type="ECO:0000256" key="2">
    <source>
        <dbReference type="ARBA" id="ARBA00022723"/>
    </source>
</evidence>
<reference evidence="7 8" key="1">
    <citation type="submission" date="2022-04" db="EMBL/GenBank/DDBJ databases">
        <title>Roseobacter sp. WL0113 is a bacterium isolated from neritic sediment.</title>
        <authorList>
            <person name="Wang L."/>
            <person name="He W."/>
            <person name="Zhang D.-F."/>
        </authorList>
    </citation>
    <scope>NUCLEOTIDE SEQUENCE [LARGE SCALE GENOMIC DNA]</scope>
    <source>
        <strain evidence="7 8">WL0113</strain>
    </source>
</reference>
<evidence type="ECO:0000259" key="6">
    <source>
        <dbReference type="Pfam" id="PF04234"/>
    </source>
</evidence>
<evidence type="ECO:0000256" key="3">
    <source>
        <dbReference type="ARBA" id="ARBA00022729"/>
    </source>
</evidence>
<dbReference type="Pfam" id="PF04234">
    <property type="entry name" value="CopC"/>
    <property type="match status" value="1"/>
</dbReference>
<feature type="domain" description="CopC" evidence="6">
    <location>
        <begin position="26"/>
        <end position="118"/>
    </location>
</feature>
<sequence length="120" mass="12413">MTAGNQLLAACLAGCIIAGSGAALAHSKKESTMPADGAVLDAAPSVIAMTFDQPMRLTLIRLVTSDGAEVELTRTDGMAPLTEFEAAPAEMGPGAYTIEWRGLASDGHPMDGSFSFRIVE</sequence>
<dbReference type="PANTHER" id="PTHR34820:SF4">
    <property type="entry name" value="INNER MEMBRANE PROTEIN YEBZ"/>
    <property type="match status" value="1"/>
</dbReference>
<dbReference type="InterPro" id="IPR014755">
    <property type="entry name" value="Cu-Rt/internalin_Ig-like"/>
</dbReference>
<dbReference type="EMBL" id="JALIEB010000015">
    <property type="protein sequence ID" value="MCV3273468.1"/>
    <property type="molecule type" value="Genomic_DNA"/>
</dbReference>
<dbReference type="InterPro" id="IPR032694">
    <property type="entry name" value="CopC/D"/>
</dbReference>
<evidence type="ECO:0000313" key="7">
    <source>
        <dbReference type="EMBL" id="MCV3273468.1"/>
    </source>
</evidence>
<comment type="caution">
    <text evidence="7">The sequence shown here is derived from an EMBL/GenBank/DDBJ whole genome shotgun (WGS) entry which is preliminary data.</text>
</comment>
<feature type="signal peptide" evidence="5">
    <location>
        <begin position="1"/>
        <end position="25"/>
    </location>
</feature>
<dbReference type="InterPro" id="IPR014756">
    <property type="entry name" value="Ig_E-set"/>
</dbReference>
<dbReference type="Proteomes" id="UP001208690">
    <property type="component" value="Unassembled WGS sequence"/>
</dbReference>
<dbReference type="SUPFAM" id="SSF81296">
    <property type="entry name" value="E set domains"/>
    <property type="match status" value="1"/>
</dbReference>
<evidence type="ECO:0000256" key="5">
    <source>
        <dbReference type="SAM" id="SignalP"/>
    </source>
</evidence>
<keyword evidence="4" id="KW-0186">Copper</keyword>
<proteinExistence type="predicted"/>
<name>A0ABT3BIR7_9RHOB</name>
<evidence type="ECO:0000313" key="8">
    <source>
        <dbReference type="Proteomes" id="UP001208690"/>
    </source>
</evidence>
<protein>
    <submittedName>
        <fullName evidence="7">Copper resistance protein CopC</fullName>
    </submittedName>
</protein>
<dbReference type="InterPro" id="IPR007348">
    <property type="entry name" value="CopC_dom"/>
</dbReference>
<dbReference type="PANTHER" id="PTHR34820">
    <property type="entry name" value="INNER MEMBRANE PROTEIN YEBZ"/>
    <property type="match status" value="1"/>
</dbReference>
<keyword evidence="2" id="KW-0479">Metal-binding</keyword>
<organism evidence="7 8">
    <name type="scientific">Roseobacter sinensis</name>
    <dbReference type="NCBI Taxonomy" id="2931391"/>
    <lineage>
        <taxon>Bacteria</taxon>
        <taxon>Pseudomonadati</taxon>
        <taxon>Pseudomonadota</taxon>
        <taxon>Alphaproteobacteria</taxon>
        <taxon>Rhodobacterales</taxon>
        <taxon>Roseobacteraceae</taxon>
        <taxon>Roseobacter</taxon>
    </lineage>
</organism>
<evidence type="ECO:0000256" key="4">
    <source>
        <dbReference type="ARBA" id="ARBA00023008"/>
    </source>
</evidence>
<evidence type="ECO:0000256" key="1">
    <source>
        <dbReference type="ARBA" id="ARBA00004196"/>
    </source>
</evidence>
<keyword evidence="3 5" id="KW-0732">Signal</keyword>
<comment type="subcellular location">
    <subcellularLocation>
        <location evidence="1">Cell envelope</location>
    </subcellularLocation>
</comment>